<proteinExistence type="predicted"/>
<keyword evidence="3" id="KW-1185">Reference proteome</keyword>
<evidence type="ECO:0000313" key="3">
    <source>
        <dbReference type="Proteomes" id="UP000075243"/>
    </source>
</evidence>
<organism evidence="2 3">
    <name type="scientific">Cajanus cajan</name>
    <name type="common">Pigeon pea</name>
    <name type="synonym">Cajanus indicus</name>
    <dbReference type="NCBI Taxonomy" id="3821"/>
    <lineage>
        <taxon>Eukaryota</taxon>
        <taxon>Viridiplantae</taxon>
        <taxon>Streptophyta</taxon>
        <taxon>Embryophyta</taxon>
        <taxon>Tracheophyta</taxon>
        <taxon>Spermatophyta</taxon>
        <taxon>Magnoliopsida</taxon>
        <taxon>eudicotyledons</taxon>
        <taxon>Gunneridae</taxon>
        <taxon>Pentapetalae</taxon>
        <taxon>rosids</taxon>
        <taxon>fabids</taxon>
        <taxon>Fabales</taxon>
        <taxon>Fabaceae</taxon>
        <taxon>Papilionoideae</taxon>
        <taxon>50 kb inversion clade</taxon>
        <taxon>NPAAA clade</taxon>
        <taxon>indigoferoid/millettioid clade</taxon>
        <taxon>Phaseoleae</taxon>
        <taxon>Cajanus</taxon>
    </lineage>
</organism>
<dbReference type="Gene3D" id="3.30.420.10">
    <property type="entry name" value="Ribonuclease H-like superfamily/Ribonuclease H"/>
    <property type="match status" value="1"/>
</dbReference>
<dbReference type="EMBL" id="AGCT01043979">
    <property type="protein sequence ID" value="KYP78163.1"/>
    <property type="molecule type" value="Genomic_DNA"/>
</dbReference>
<dbReference type="Gramene" id="C.cajan_47688.t">
    <property type="protein sequence ID" value="C.cajan_47688.t.cds1"/>
    <property type="gene ID" value="C.cajan_47688"/>
</dbReference>
<dbReference type="PANTHER" id="PTHR47723">
    <property type="entry name" value="OS05G0353850 PROTEIN"/>
    <property type="match status" value="1"/>
</dbReference>
<dbReference type="InterPro" id="IPR053151">
    <property type="entry name" value="RNase_H-like"/>
</dbReference>
<gene>
    <name evidence="2" type="ORF">KK1_049646</name>
</gene>
<sequence>MGSGNVALGGLCRDHNGHFLMRFYSNAGSVTILHAEILVLLQGLELCWNVGYRNVICYSDSEELNTITAMLMRSNS</sequence>
<dbReference type="Pfam" id="PF13456">
    <property type="entry name" value="RVT_3"/>
    <property type="match status" value="1"/>
</dbReference>
<feature type="domain" description="RNase H type-1" evidence="1">
    <location>
        <begin position="3"/>
        <end position="66"/>
    </location>
</feature>
<dbReference type="PANTHER" id="PTHR47723:SF19">
    <property type="entry name" value="POLYNUCLEOTIDYL TRANSFERASE, RIBONUCLEASE H-LIKE SUPERFAMILY PROTEIN"/>
    <property type="match status" value="1"/>
</dbReference>
<dbReference type="InterPro" id="IPR012337">
    <property type="entry name" value="RNaseH-like_sf"/>
</dbReference>
<comment type="caution">
    <text evidence="2">The sequence shown here is derived from an EMBL/GenBank/DDBJ whole genome shotgun (WGS) entry which is preliminary data.</text>
</comment>
<dbReference type="Proteomes" id="UP000075243">
    <property type="component" value="Unassembled WGS sequence"/>
</dbReference>
<dbReference type="InterPro" id="IPR002156">
    <property type="entry name" value="RNaseH_domain"/>
</dbReference>
<dbReference type="InterPro" id="IPR044730">
    <property type="entry name" value="RNase_H-like_dom_plant"/>
</dbReference>
<reference evidence="2" key="1">
    <citation type="journal article" date="2012" name="Nat. Biotechnol.">
        <title>Draft genome sequence of pigeonpea (Cajanus cajan), an orphan legume crop of resource-poor farmers.</title>
        <authorList>
            <person name="Varshney R.K."/>
            <person name="Chen W."/>
            <person name="Li Y."/>
            <person name="Bharti A.K."/>
            <person name="Saxena R.K."/>
            <person name="Schlueter J.A."/>
            <person name="Donoghue M.T."/>
            <person name="Azam S."/>
            <person name="Fan G."/>
            <person name="Whaley A.M."/>
            <person name="Farmer A.D."/>
            <person name="Sheridan J."/>
            <person name="Iwata A."/>
            <person name="Tuteja R."/>
            <person name="Penmetsa R.V."/>
            <person name="Wu W."/>
            <person name="Upadhyaya H.D."/>
            <person name="Yang S.P."/>
            <person name="Shah T."/>
            <person name="Saxena K.B."/>
            <person name="Michael T."/>
            <person name="McCombie W.R."/>
            <person name="Yang B."/>
            <person name="Zhang G."/>
            <person name="Yang H."/>
            <person name="Wang J."/>
            <person name="Spillane C."/>
            <person name="Cook D.R."/>
            <person name="May G.D."/>
            <person name="Xu X."/>
            <person name="Jackson S.A."/>
        </authorList>
    </citation>
    <scope>NUCLEOTIDE SEQUENCE [LARGE SCALE GENOMIC DNA]</scope>
</reference>
<dbReference type="GO" id="GO:0004523">
    <property type="term" value="F:RNA-DNA hybrid ribonuclease activity"/>
    <property type="evidence" value="ECO:0007669"/>
    <property type="project" value="InterPro"/>
</dbReference>
<dbReference type="GO" id="GO:0003676">
    <property type="term" value="F:nucleic acid binding"/>
    <property type="evidence" value="ECO:0007669"/>
    <property type="project" value="InterPro"/>
</dbReference>
<name>A0A151UFU4_CAJCA</name>
<evidence type="ECO:0000313" key="2">
    <source>
        <dbReference type="EMBL" id="KYP78163.1"/>
    </source>
</evidence>
<dbReference type="SUPFAM" id="SSF53098">
    <property type="entry name" value="Ribonuclease H-like"/>
    <property type="match status" value="1"/>
</dbReference>
<dbReference type="CDD" id="cd06222">
    <property type="entry name" value="RNase_H_like"/>
    <property type="match status" value="1"/>
</dbReference>
<dbReference type="InterPro" id="IPR036397">
    <property type="entry name" value="RNaseH_sf"/>
</dbReference>
<dbReference type="AlphaFoldDB" id="A0A151UFU4"/>
<evidence type="ECO:0000259" key="1">
    <source>
        <dbReference type="Pfam" id="PF13456"/>
    </source>
</evidence>
<protein>
    <recommendedName>
        <fullName evidence="1">RNase H type-1 domain-containing protein</fullName>
    </recommendedName>
</protein>
<accession>A0A151UFU4</accession>